<dbReference type="InterPro" id="IPR007788">
    <property type="entry name" value="QCT"/>
</dbReference>
<evidence type="ECO:0000313" key="2">
    <source>
        <dbReference type="Proteomes" id="UP000436006"/>
    </source>
</evidence>
<gene>
    <name evidence="1" type="ORF">GO755_08400</name>
</gene>
<accession>A0A7K1S8H7</accession>
<dbReference type="Proteomes" id="UP000436006">
    <property type="component" value="Unassembled WGS sequence"/>
</dbReference>
<reference evidence="1 2" key="1">
    <citation type="submission" date="2019-12" db="EMBL/GenBank/DDBJ databases">
        <title>Spirosoma sp. HMF4905 genome sequencing and assembly.</title>
        <authorList>
            <person name="Kang H."/>
            <person name="Cha I."/>
            <person name="Kim H."/>
            <person name="Joh K."/>
        </authorList>
    </citation>
    <scope>NUCLEOTIDE SEQUENCE [LARGE SCALE GENOMIC DNA]</scope>
    <source>
        <strain evidence="1 2">HMF4905</strain>
    </source>
</reference>
<protein>
    <submittedName>
        <fullName evidence="1">Glutamine cyclotransferase</fullName>
    </submittedName>
</protein>
<evidence type="ECO:0000313" key="1">
    <source>
        <dbReference type="EMBL" id="MVM30050.1"/>
    </source>
</evidence>
<dbReference type="EMBL" id="WPIN01000003">
    <property type="protein sequence ID" value="MVM30050.1"/>
    <property type="molecule type" value="Genomic_DNA"/>
</dbReference>
<comment type="caution">
    <text evidence="1">The sequence shown here is derived from an EMBL/GenBank/DDBJ whole genome shotgun (WGS) entry which is preliminary data.</text>
</comment>
<sequence>MCTFNKATHFRFLFIILLSVSVLTCKQNNEKTKTPVDDVKQPIASLSKTTYTLGDTIAIQLSQPLSEATVSLDDIGTPIIQKSANALSIHTGSEKLGLHQLVVRGKTANKTVSSDTLSVEFWSDVNPRSVSYTVLKTLPHQASSFTQGLEFHNGVLYESTGLNGQSKLMQIDLPTGSILKSVPLANQYFGEGITIFNDRIYQLTWTSGVCFRYTMDFALEKTFSYPTQGWGLTHTDSVLIQSDGSNKLYFLSPDFQRKGELFVYDNMGPVMNLNELEYVNGYVYANIWQTNRIVQIDIKSGKVVGNLNMEGILPTNIDTKVNVLNGIAFQPTENAFYVTGKNWPTLTKIQLKSKEKKLVASR</sequence>
<dbReference type="RefSeq" id="WP_157584309.1">
    <property type="nucleotide sequence ID" value="NZ_WPIN01000003.1"/>
</dbReference>
<dbReference type="PANTHER" id="PTHR31270:SF1">
    <property type="entry name" value="GLUTAMINYL-PEPTIDE CYCLOTRANSFERASE"/>
    <property type="match status" value="1"/>
</dbReference>
<dbReference type="AlphaFoldDB" id="A0A7K1S8H7"/>
<dbReference type="Pfam" id="PF05096">
    <property type="entry name" value="Glu_cyclase_2"/>
    <property type="match status" value="1"/>
</dbReference>
<keyword evidence="2" id="KW-1185">Reference proteome</keyword>
<proteinExistence type="predicted"/>
<dbReference type="PANTHER" id="PTHR31270">
    <property type="entry name" value="GLUTAMINYL-PEPTIDE CYCLOTRANSFERASE"/>
    <property type="match status" value="1"/>
</dbReference>
<dbReference type="GO" id="GO:0016603">
    <property type="term" value="F:glutaminyl-peptide cyclotransferase activity"/>
    <property type="evidence" value="ECO:0007669"/>
    <property type="project" value="InterPro"/>
</dbReference>
<organism evidence="1 2">
    <name type="scientific">Spirosoma arboris</name>
    <dbReference type="NCBI Taxonomy" id="2682092"/>
    <lineage>
        <taxon>Bacteria</taxon>
        <taxon>Pseudomonadati</taxon>
        <taxon>Bacteroidota</taxon>
        <taxon>Cytophagia</taxon>
        <taxon>Cytophagales</taxon>
        <taxon>Cytophagaceae</taxon>
        <taxon>Spirosoma</taxon>
    </lineage>
</organism>
<dbReference type="InterPro" id="IPR011044">
    <property type="entry name" value="Quino_amine_DH_bsu"/>
</dbReference>
<keyword evidence="1" id="KW-0808">Transferase</keyword>
<dbReference type="SUPFAM" id="SSF50969">
    <property type="entry name" value="YVTN repeat-like/Quinoprotein amine dehydrogenase"/>
    <property type="match status" value="1"/>
</dbReference>
<name>A0A7K1S8H7_9BACT</name>